<dbReference type="Proteomes" id="UP000054815">
    <property type="component" value="Unassembled WGS sequence"/>
</dbReference>
<dbReference type="EMBL" id="JYDU01000347">
    <property type="protein sequence ID" value="KRX86681.1"/>
    <property type="molecule type" value="Genomic_DNA"/>
</dbReference>
<protein>
    <submittedName>
        <fullName evidence="1">Uncharacterized protein</fullName>
    </submittedName>
</protein>
<proteinExistence type="predicted"/>
<evidence type="ECO:0000313" key="2">
    <source>
        <dbReference type="Proteomes" id="UP000054815"/>
    </source>
</evidence>
<organism evidence="1 2">
    <name type="scientific">Trichinella pseudospiralis</name>
    <name type="common">Parasitic roundworm</name>
    <dbReference type="NCBI Taxonomy" id="6337"/>
    <lineage>
        <taxon>Eukaryota</taxon>
        <taxon>Metazoa</taxon>
        <taxon>Ecdysozoa</taxon>
        <taxon>Nematoda</taxon>
        <taxon>Enoplea</taxon>
        <taxon>Dorylaimia</taxon>
        <taxon>Trichinellida</taxon>
        <taxon>Trichinellidae</taxon>
        <taxon>Trichinella</taxon>
    </lineage>
</organism>
<accession>A0A0V0XF98</accession>
<sequence>MSVGPSSCIINVVLTILGKKSLIRRKWTVVDGEKNGNSSSSEIASKKENANALHINITTQQLFRQYGVYNLADNDLGGRVVQRKIDQQALSAADLERVSAIFSAKNEEYFCMKNYQLALRGVRTAAYVDSQPFFEA</sequence>
<dbReference type="AlphaFoldDB" id="A0A0V0XF98"/>
<name>A0A0V0XF98_TRIPS</name>
<evidence type="ECO:0000313" key="1">
    <source>
        <dbReference type="EMBL" id="KRX86681.1"/>
    </source>
</evidence>
<comment type="caution">
    <text evidence="1">The sequence shown here is derived from an EMBL/GenBank/DDBJ whole genome shotgun (WGS) entry which is preliminary data.</text>
</comment>
<gene>
    <name evidence="1" type="ORF">T4E_8630</name>
</gene>
<reference evidence="1 2" key="1">
    <citation type="submission" date="2015-01" db="EMBL/GenBank/DDBJ databases">
        <title>Evolution of Trichinella species and genotypes.</title>
        <authorList>
            <person name="Korhonen P.K."/>
            <person name="Edoardo P."/>
            <person name="Giuseppe L.R."/>
            <person name="Gasser R.B."/>
        </authorList>
    </citation>
    <scope>NUCLEOTIDE SEQUENCE [LARGE SCALE GENOMIC DNA]</scope>
    <source>
        <strain evidence="1">ISS141</strain>
    </source>
</reference>